<dbReference type="KEGG" id="xca:xcc-b100_2822"/>
<proteinExistence type="predicted"/>
<dbReference type="HOGENOM" id="CLU_2511846_0_0_6"/>
<dbReference type="Proteomes" id="UP000001188">
    <property type="component" value="Chromosome"/>
</dbReference>
<dbReference type="AlphaFoldDB" id="B0RVW5"/>
<accession>B0RVW5</accession>
<name>B0RVW5_XANCB</name>
<sequence>MSVLVVDGLYSFTWYGSAGAGQSKNRLNRNEKDTGKVIYFPSFADPVDFSKRKRPEGVSEEAHQAFIRGATFYQMLSIQERKSFK</sequence>
<dbReference type="EMBL" id="AM920689">
    <property type="protein sequence ID" value="CAP52183.1"/>
    <property type="molecule type" value="Genomic_DNA"/>
</dbReference>
<organism evidence="1 2">
    <name type="scientific">Xanthomonas campestris pv. campestris (strain B100)</name>
    <dbReference type="NCBI Taxonomy" id="509169"/>
    <lineage>
        <taxon>Bacteria</taxon>
        <taxon>Pseudomonadati</taxon>
        <taxon>Pseudomonadota</taxon>
        <taxon>Gammaproteobacteria</taxon>
        <taxon>Lysobacterales</taxon>
        <taxon>Lysobacteraceae</taxon>
        <taxon>Xanthomonas</taxon>
    </lineage>
</organism>
<protein>
    <submittedName>
        <fullName evidence="1">Uncharacterized protein</fullName>
    </submittedName>
</protein>
<evidence type="ECO:0000313" key="2">
    <source>
        <dbReference type="Proteomes" id="UP000001188"/>
    </source>
</evidence>
<reference evidence="1 2" key="1">
    <citation type="journal article" date="2008" name="J. Biotechnol.">
        <title>The genome of Xanthomonas campestris pv. campestris B100 and its use for the reconstruction of metabolic pathways involved in xanthan biosynthesis.</title>
        <authorList>
            <person name="Vorholter F.J."/>
            <person name="Schneiker S."/>
            <person name="Goesmann A."/>
            <person name="Krause L."/>
            <person name="Bekel T."/>
            <person name="Kaiser O."/>
            <person name="Linke B."/>
            <person name="Patschkowski T."/>
            <person name="Ruckert C."/>
            <person name="Schmid J."/>
            <person name="Sidhu V.K."/>
            <person name="Sieber V."/>
            <person name="Tauch A."/>
            <person name="Watt S.A."/>
            <person name="Weisshaar B."/>
            <person name="Becker A."/>
            <person name="Niehaus K."/>
            <person name="Puhler A."/>
        </authorList>
    </citation>
    <scope>NUCLEOTIDE SEQUENCE [LARGE SCALE GENOMIC DNA]</scope>
    <source>
        <strain evidence="1 2">B100</strain>
    </source>
</reference>
<gene>
    <name evidence="1" type="ORF">XCCB100_2822</name>
</gene>
<evidence type="ECO:0000313" key="1">
    <source>
        <dbReference type="EMBL" id="CAP52183.1"/>
    </source>
</evidence>